<reference evidence="2" key="1">
    <citation type="submission" date="2012-04" db="EMBL/GenBank/DDBJ databases">
        <authorList>
            <person name="Borisov I.G."/>
            <person name="Ivanikova N.V."/>
            <person name="Pinevich A.V."/>
        </authorList>
    </citation>
    <scope>NUCLEOTIDE SEQUENCE</scope>
    <source>
        <strain evidence="2">CALU 1027</strain>
    </source>
</reference>
<feature type="region of interest" description="Disordered" evidence="1">
    <location>
        <begin position="1"/>
        <end position="21"/>
    </location>
</feature>
<sequence>MFRVSGLDQCKPAGLGSGGAGNLEASRVAIGGFTIPPETVTPTLNTIYGQILGCPGDSHTAVRNGSCGVRPEGAHHPKGFSHRDPDN</sequence>
<organism evidence="2 3">
    <name type="scientific">Prochlorothrix hollandica PCC 9006 = CALU 1027</name>
    <dbReference type="NCBI Taxonomy" id="317619"/>
    <lineage>
        <taxon>Bacteria</taxon>
        <taxon>Bacillati</taxon>
        <taxon>Cyanobacteriota</taxon>
        <taxon>Cyanophyceae</taxon>
        <taxon>Prochlorotrichales</taxon>
        <taxon>Prochlorotrichaceae</taxon>
        <taxon>Prochlorothrix</taxon>
    </lineage>
</organism>
<dbReference type="EMBL" id="AJTX02000006">
    <property type="protein sequence ID" value="KKI98992.1"/>
    <property type="molecule type" value="Genomic_DNA"/>
</dbReference>
<dbReference type="Proteomes" id="UP000034681">
    <property type="component" value="Unassembled WGS sequence"/>
</dbReference>
<evidence type="ECO:0000313" key="2">
    <source>
        <dbReference type="EMBL" id="KKI98992.1"/>
    </source>
</evidence>
<proteinExistence type="predicted"/>
<comment type="caution">
    <text evidence="2">The sequence shown here is derived from an EMBL/GenBank/DDBJ whole genome shotgun (WGS) entry which is preliminary data.</text>
</comment>
<feature type="region of interest" description="Disordered" evidence="1">
    <location>
        <begin position="65"/>
        <end position="87"/>
    </location>
</feature>
<accession>A0A0M2PV66</accession>
<evidence type="ECO:0000256" key="1">
    <source>
        <dbReference type="SAM" id="MobiDB-lite"/>
    </source>
</evidence>
<keyword evidence="3" id="KW-1185">Reference proteome</keyword>
<gene>
    <name evidence="2" type="ORF">PROH_14345</name>
</gene>
<protein>
    <submittedName>
        <fullName evidence="2">Uncharacterized protein</fullName>
    </submittedName>
</protein>
<dbReference type="AlphaFoldDB" id="A0A0M2PV66"/>
<name>A0A0M2PV66_PROHO</name>
<evidence type="ECO:0000313" key="3">
    <source>
        <dbReference type="Proteomes" id="UP000034681"/>
    </source>
</evidence>